<dbReference type="GO" id="GO:0005634">
    <property type="term" value="C:nucleus"/>
    <property type="evidence" value="ECO:0007669"/>
    <property type="project" value="UniProtKB-SubCell"/>
</dbReference>
<keyword evidence="9" id="KW-1185">Reference proteome</keyword>
<evidence type="ECO:0000256" key="4">
    <source>
        <dbReference type="ARBA" id="ARBA00023204"/>
    </source>
</evidence>
<dbReference type="PANTHER" id="PTHR23240">
    <property type="entry name" value="DNA CROSS-LINK REPAIR PROTEIN PSO2/SNM1-RELATED"/>
    <property type="match status" value="1"/>
</dbReference>
<evidence type="ECO:0000259" key="7">
    <source>
        <dbReference type="Pfam" id="PF07522"/>
    </source>
</evidence>
<dbReference type="GO" id="GO:0003684">
    <property type="term" value="F:damaged DNA binding"/>
    <property type="evidence" value="ECO:0007669"/>
    <property type="project" value="TreeGrafter"/>
</dbReference>
<dbReference type="Gene3D" id="3.60.15.10">
    <property type="entry name" value="Ribonuclease Z/Hydroxyacylglutathione hydrolase-like"/>
    <property type="match status" value="1"/>
</dbReference>
<dbReference type="SUPFAM" id="SSF56281">
    <property type="entry name" value="Metallo-hydrolase/oxidoreductase"/>
    <property type="match status" value="1"/>
</dbReference>
<comment type="similarity">
    <text evidence="2">Belongs to the DNA repair metallo-beta-lactamase (DRMBL) family.</text>
</comment>
<sequence>MPKGLPFAVDTWSSESHGKRYHFLSHAHRDHLAGIESRASYPIYATRVTITIVLNYYPRLDEAIFVEIKVGDTLIINDADGDFSVTVCDANHCSGAVMFIFEGVFGNILHTGDCRLTPDCLQDLPLKYVTKRGKEMVSRFDFIFLDCTFGRCFLKLPTKQSAIQQVINCIWKHPHAPLVYLACDLLGHEEILIEVSRTFGSKIFVDQSTSPDCFNTLALTAPHVVSNDPSSRFQVVRFQGLYQRARETLINAQINHQPTPLFIRPSTQWYASKARAHTPSLTESEQDEFGVWHACFSIHSSREELELALQLLQPKWVISTTPPSLAMELSYVKKHCFTTRWIPDDPLWRIFKFSFKKTILDPALAKNEMVPLPISIDDVPAEVLEPVEIKLELTQPITLFGRARFGILDDLATIDEENSEYISHEICNLESDGMSLSEKSTMELHVDKQAKNEQRKNNGEKSTKELQVEDGIDVGESTEELEKEKKDLIVERDRNCIGSSKELNESLRQLYRSRNVPVPRPLPSLVELMEASKRVKISRKSLNSSYSIENL</sequence>
<comment type="subcellular location">
    <subcellularLocation>
        <location evidence="1">Nucleus</location>
    </subcellularLocation>
</comment>
<organism evidence="8 9">
    <name type="scientific">Carex littledalei</name>
    <dbReference type="NCBI Taxonomy" id="544730"/>
    <lineage>
        <taxon>Eukaryota</taxon>
        <taxon>Viridiplantae</taxon>
        <taxon>Streptophyta</taxon>
        <taxon>Embryophyta</taxon>
        <taxon>Tracheophyta</taxon>
        <taxon>Spermatophyta</taxon>
        <taxon>Magnoliopsida</taxon>
        <taxon>Liliopsida</taxon>
        <taxon>Poales</taxon>
        <taxon>Cyperaceae</taxon>
        <taxon>Cyperoideae</taxon>
        <taxon>Cariceae</taxon>
        <taxon>Carex</taxon>
        <taxon>Carex subgen. Euthyceras</taxon>
    </lineage>
</organism>
<dbReference type="Pfam" id="PF07522">
    <property type="entry name" value="DRMBL"/>
    <property type="match status" value="1"/>
</dbReference>
<keyword evidence="3" id="KW-0227">DNA damage</keyword>
<keyword evidence="4" id="KW-0234">DNA repair</keyword>
<feature type="region of interest" description="Disordered" evidence="6">
    <location>
        <begin position="447"/>
        <end position="479"/>
    </location>
</feature>
<feature type="compositionally biased region" description="Acidic residues" evidence="6">
    <location>
        <begin position="468"/>
        <end position="479"/>
    </location>
</feature>
<proteinExistence type="inferred from homology"/>
<dbReference type="Proteomes" id="UP000623129">
    <property type="component" value="Unassembled WGS sequence"/>
</dbReference>
<dbReference type="FunFam" id="3.40.50.12650:FF:000005">
    <property type="entry name" value="DNA repair metallo-beta-lactamase family protein"/>
    <property type="match status" value="1"/>
</dbReference>
<evidence type="ECO:0000256" key="3">
    <source>
        <dbReference type="ARBA" id="ARBA00022763"/>
    </source>
</evidence>
<accession>A0A833QYQ8</accession>
<dbReference type="Gene3D" id="3.40.50.12650">
    <property type="match status" value="1"/>
</dbReference>
<dbReference type="InterPro" id="IPR011084">
    <property type="entry name" value="DRMBL"/>
</dbReference>
<comment type="caution">
    <text evidence="8">The sequence shown here is derived from an EMBL/GenBank/DDBJ whole genome shotgun (WGS) entry which is preliminary data.</text>
</comment>
<dbReference type="InterPro" id="IPR036866">
    <property type="entry name" value="RibonucZ/Hydroxyglut_hydro"/>
</dbReference>
<name>A0A833QYQ8_9POAL</name>
<dbReference type="FunFam" id="3.60.15.10:FF:000039">
    <property type="entry name" value="DNA repair metallo-beta-lactamase family protein"/>
    <property type="match status" value="1"/>
</dbReference>
<protein>
    <submittedName>
        <fullName evidence="8">Protein artemis</fullName>
    </submittedName>
</protein>
<dbReference type="GO" id="GO:0036297">
    <property type="term" value="P:interstrand cross-link repair"/>
    <property type="evidence" value="ECO:0007669"/>
    <property type="project" value="TreeGrafter"/>
</dbReference>
<evidence type="ECO:0000256" key="2">
    <source>
        <dbReference type="ARBA" id="ARBA00010304"/>
    </source>
</evidence>
<gene>
    <name evidence="8" type="ORF">FCM35_KLT04648</name>
</gene>
<reference evidence="8" key="1">
    <citation type="submission" date="2020-01" db="EMBL/GenBank/DDBJ databases">
        <title>Genome sequence of Kobresia littledalei, the first chromosome-level genome in the family Cyperaceae.</title>
        <authorList>
            <person name="Qu G."/>
        </authorList>
    </citation>
    <scope>NUCLEOTIDE SEQUENCE</scope>
    <source>
        <strain evidence="8">C.B.Clarke</strain>
        <tissue evidence="8">Leaf</tissue>
    </source>
</reference>
<feature type="compositionally biased region" description="Basic and acidic residues" evidence="6">
    <location>
        <begin position="447"/>
        <end position="467"/>
    </location>
</feature>
<evidence type="ECO:0000256" key="1">
    <source>
        <dbReference type="ARBA" id="ARBA00004123"/>
    </source>
</evidence>
<dbReference type="GO" id="GO:0035312">
    <property type="term" value="F:5'-3' DNA exonuclease activity"/>
    <property type="evidence" value="ECO:0007669"/>
    <property type="project" value="TreeGrafter"/>
</dbReference>
<dbReference type="PANTHER" id="PTHR23240:SF31">
    <property type="entry name" value="DNA REPAIR METALLO-BETA-LACTAMASE FAMILY PROTEIN"/>
    <property type="match status" value="1"/>
</dbReference>
<dbReference type="AlphaFoldDB" id="A0A833QYQ8"/>
<dbReference type="OrthoDB" id="262529at2759"/>
<evidence type="ECO:0000313" key="9">
    <source>
        <dbReference type="Proteomes" id="UP000623129"/>
    </source>
</evidence>
<dbReference type="EMBL" id="SWLB01000014">
    <property type="protein sequence ID" value="KAF3329317.1"/>
    <property type="molecule type" value="Genomic_DNA"/>
</dbReference>
<keyword evidence="5" id="KW-0539">Nucleus</keyword>
<evidence type="ECO:0000256" key="5">
    <source>
        <dbReference type="ARBA" id="ARBA00023242"/>
    </source>
</evidence>
<feature type="domain" description="DNA repair metallo-beta-lactamase" evidence="7">
    <location>
        <begin position="221"/>
        <end position="323"/>
    </location>
</feature>
<dbReference type="GO" id="GO:0006303">
    <property type="term" value="P:double-strand break repair via nonhomologous end joining"/>
    <property type="evidence" value="ECO:0007669"/>
    <property type="project" value="TreeGrafter"/>
</dbReference>
<evidence type="ECO:0000313" key="8">
    <source>
        <dbReference type="EMBL" id="KAF3329317.1"/>
    </source>
</evidence>
<evidence type="ECO:0000256" key="6">
    <source>
        <dbReference type="SAM" id="MobiDB-lite"/>
    </source>
</evidence>